<proteinExistence type="predicted"/>
<feature type="region of interest" description="Disordered" evidence="1">
    <location>
        <begin position="1"/>
        <end position="29"/>
    </location>
</feature>
<name>A0A0B2URI1_TOXCA</name>
<evidence type="ECO:0000313" key="2">
    <source>
        <dbReference type="EMBL" id="KHN71819.1"/>
    </source>
</evidence>
<accession>A0A0B2URI1</accession>
<dbReference type="EMBL" id="JPKZ01019972">
    <property type="protein sequence ID" value="KHN71819.1"/>
    <property type="molecule type" value="Genomic_DNA"/>
</dbReference>
<feature type="region of interest" description="Disordered" evidence="1">
    <location>
        <begin position="43"/>
        <end position="117"/>
    </location>
</feature>
<organism evidence="2 3">
    <name type="scientific">Toxocara canis</name>
    <name type="common">Canine roundworm</name>
    <dbReference type="NCBI Taxonomy" id="6265"/>
    <lineage>
        <taxon>Eukaryota</taxon>
        <taxon>Metazoa</taxon>
        <taxon>Ecdysozoa</taxon>
        <taxon>Nematoda</taxon>
        <taxon>Chromadorea</taxon>
        <taxon>Rhabditida</taxon>
        <taxon>Spirurina</taxon>
        <taxon>Ascaridomorpha</taxon>
        <taxon>Ascaridoidea</taxon>
        <taxon>Toxocaridae</taxon>
        <taxon>Toxocara</taxon>
    </lineage>
</organism>
<sequence>MRDVRKNLRETISANDLSPTTPKTSTSQKSFWFFGKSKSISLTTNHRNSQKSNHQSEYHSTTYDNNDVDSSIADNSAAKTSPISQNPINDLSITPTEARSTTTRISRSLSATQSEKISSREDQLCIEKF</sequence>
<evidence type="ECO:0000256" key="1">
    <source>
        <dbReference type="SAM" id="MobiDB-lite"/>
    </source>
</evidence>
<feature type="compositionally biased region" description="Low complexity" evidence="1">
    <location>
        <begin position="99"/>
        <end position="108"/>
    </location>
</feature>
<gene>
    <name evidence="2" type="ORF">Tcan_02053</name>
</gene>
<comment type="caution">
    <text evidence="2">The sequence shown here is derived from an EMBL/GenBank/DDBJ whole genome shotgun (WGS) entry which is preliminary data.</text>
</comment>
<evidence type="ECO:0000313" key="3">
    <source>
        <dbReference type="Proteomes" id="UP000031036"/>
    </source>
</evidence>
<protein>
    <submittedName>
        <fullName evidence="2">Uncharacterized protein</fullName>
    </submittedName>
</protein>
<reference evidence="2 3" key="1">
    <citation type="submission" date="2014-11" db="EMBL/GenBank/DDBJ databases">
        <title>Genetic blueprint of the zoonotic pathogen Toxocara canis.</title>
        <authorList>
            <person name="Zhu X.-Q."/>
            <person name="Korhonen P.K."/>
            <person name="Cai H."/>
            <person name="Young N.D."/>
            <person name="Nejsum P."/>
            <person name="von Samson-Himmelstjerna G."/>
            <person name="Boag P.R."/>
            <person name="Tan P."/>
            <person name="Li Q."/>
            <person name="Min J."/>
            <person name="Yang Y."/>
            <person name="Wang X."/>
            <person name="Fang X."/>
            <person name="Hall R.S."/>
            <person name="Hofmann A."/>
            <person name="Sternberg P.W."/>
            <person name="Jex A.R."/>
            <person name="Gasser R.B."/>
        </authorList>
    </citation>
    <scope>NUCLEOTIDE SEQUENCE [LARGE SCALE GENOMIC DNA]</scope>
    <source>
        <strain evidence="2">PN_DK_2014</strain>
    </source>
</reference>
<feature type="compositionally biased region" description="Polar residues" evidence="1">
    <location>
        <begin position="43"/>
        <end position="98"/>
    </location>
</feature>
<dbReference type="AlphaFoldDB" id="A0A0B2URI1"/>
<feature type="compositionally biased region" description="Low complexity" evidence="1">
    <location>
        <begin position="18"/>
        <end position="29"/>
    </location>
</feature>
<keyword evidence="3" id="KW-1185">Reference proteome</keyword>
<dbReference type="Proteomes" id="UP000031036">
    <property type="component" value="Unassembled WGS sequence"/>
</dbReference>